<keyword evidence="1" id="KW-0732">Signal</keyword>
<dbReference type="Proteomes" id="UP000711995">
    <property type="component" value="Unassembled WGS sequence"/>
</dbReference>
<protein>
    <submittedName>
        <fullName evidence="2">Uncharacterized protein</fullName>
    </submittedName>
</protein>
<gene>
    <name evidence="2" type="ORF">HCT14_07450</name>
</gene>
<organism evidence="2 3">
    <name type="scientific">Entomospira entomophila</name>
    <dbReference type="NCBI Taxonomy" id="2719988"/>
    <lineage>
        <taxon>Bacteria</taxon>
        <taxon>Pseudomonadati</taxon>
        <taxon>Spirochaetota</taxon>
        <taxon>Spirochaetia</taxon>
        <taxon>Spirochaetales</taxon>
        <taxon>Spirochaetaceae</taxon>
        <taxon>Entomospira</taxon>
    </lineage>
</organism>
<evidence type="ECO:0000313" key="3">
    <source>
        <dbReference type="Proteomes" id="UP000711995"/>
    </source>
</evidence>
<dbReference type="RefSeq" id="WP_167700955.1">
    <property type="nucleotide sequence ID" value="NZ_CP118175.1"/>
</dbReference>
<name>A0A968KS17_9SPIO</name>
<dbReference type="EMBL" id="JAATLJ010000002">
    <property type="protein sequence ID" value="NIZ41338.1"/>
    <property type="molecule type" value="Genomic_DNA"/>
</dbReference>
<sequence>MIQKRVSQSFLATLLLTLATVIFAAAPDNMDSFYIHPLTGEIVIQERGTNVNSKRLKPTDVFLNNIVPMYNLDRDEIEIRFMPGNWFSLGKSKQKSGAITYWIELYSDVGGLLIKESQEVLYEAIYGDKPYYTKLDITTTNGIISFNIDPKSHRTYIYKFKHYNVGGNRGYSHTTYDRAQRVRIPLTEAQFFSIVNHHYIGFYATAAGFSTPWIREGNTWQRAQKALKSNF</sequence>
<evidence type="ECO:0000313" key="2">
    <source>
        <dbReference type="EMBL" id="NIZ41338.1"/>
    </source>
</evidence>
<keyword evidence="3" id="KW-1185">Reference proteome</keyword>
<feature type="signal peptide" evidence="1">
    <location>
        <begin position="1"/>
        <end position="24"/>
    </location>
</feature>
<proteinExistence type="predicted"/>
<accession>A0A968KS17</accession>
<comment type="caution">
    <text evidence="2">The sequence shown here is derived from an EMBL/GenBank/DDBJ whole genome shotgun (WGS) entry which is preliminary data.</text>
</comment>
<dbReference type="AlphaFoldDB" id="A0A968KS17"/>
<evidence type="ECO:0000256" key="1">
    <source>
        <dbReference type="SAM" id="SignalP"/>
    </source>
</evidence>
<feature type="chain" id="PRO_5037156276" evidence="1">
    <location>
        <begin position="25"/>
        <end position="231"/>
    </location>
</feature>
<reference evidence="2 3" key="1">
    <citation type="submission" date="2020-03" db="EMBL/GenBank/DDBJ databases">
        <title>Spirochaetal bacteria isolated from arthropods constitute a novel genus Entomospira genus novum within the order Spirochaetales.</title>
        <authorList>
            <person name="Grana-Miraglia L."/>
            <person name="Sikutova S."/>
            <person name="Fingerle V."/>
            <person name="Sing A."/>
            <person name="Castillo-Ramirez S."/>
            <person name="Margos G."/>
            <person name="Rudolf I."/>
        </authorList>
    </citation>
    <scope>NUCLEOTIDE SEQUENCE [LARGE SCALE GENOMIC DNA]</scope>
    <source>
        <strain evidence="2 3">BR193</strain>
    </source>
</reference>